<dbReference type="Gene3D" id="3.40.190.10">
    <property type="entry name" value="Periplasmic binding protein-like II"/>
    <property type="match status" value="2"/>
</dbReference>
<dbReference type="CDD" id="cd06261">
    <property type="entry name" value="TM_PBP2"/>
    <property type="match status" value="1"/>
</dbReference>
<keyword evidence="5 7" id="KW-1133">Transmembrane helix</keyword>
<feature type="transmembrane region" description="Helical" evidence="7">
    <location>
        <begin position="355"/>
        <end position="375"/>
    </location>
</feature>
<keyword evidence="4 7" id="KW-0812">Transmembrane</keyword>
<feature type="domain" description="ABC transmembrane type-1" evidence="9">
    <location>
        <begin position="286"/>
        <end position="475"/>
    </location>
</feature>
<keyword evidence="6 7" id="KW-0472">Membrane</keyword>
<evidence type="ECO:0000313" key="11">
    <source>
        <dbReference type="Proteomes" id="UP001215461"/>
    </source>
</evidence>
<comment type="similarity">
    <text evidence="7">Belongs to the binding-protein-dependent transport system permease family.</text>
</comment>
<dbReference type="Proteomes" id="UP001215461">
    <property type="component" value="Unassembled WGS sequence"/>
</dbReference>
<evidence type="ECO:0000259" key="9">
    <source>
        <dbReference type="PROSITE" id="PS50928"/>
    </source>
</evidence>
<dbReference type="PANTHER" id="PTHR30614:SF46">
    <property type="entry name" value="ABC TRANSPORTER MEMBRANE SPANNING PERMEASE-GLUTAMINE TRANSPORT"/>
    <property type="match status" value="1"/>
</dbReference>
<evidence type="ECO:0000256" key="1">
    <source>
        <dbReference type="ARBA" id="ARBA00004651"/>
    </source>
</evidence>
<sequence length="483" mass="52895">MRKWLISLMALVGLAVGIVVSSPAVHAATPNYTITTDTTFPPFEFQTDNGKYRGIDMDMLKEISKREHFTYTLKPMSFNAGVQAVQAGQVDGIVAGMSITDERKNTFDFGTPYYKSGIVMAVSQKSKIKGLSDLKGKTVAAKTGSAGADYAREMSKKYGFKVTFFNDSNTMYNDVLIGNTVAVFEDQPVMAYAIQQGTNLKIVTKPAKGNWYGFGVKKSANAELLKKFNAGYAEIVKDGTYDKIVNRYLGKGGYNYKKNAANQTENQKTTIWDLVKENKSALSSGLVKTLELTLVGIILAAIWGIFLGILGVMPSKLARGLSTTIIYIFRGLPMLVLAFFIYIGIPNLTGQKIPAFTAGVITLILNEGAYIGAFVSGGFKSVDSGQLEAARSLGLPYGKAMRKVVMPQGIRLMIPSFINQFIITLKDTSILSAIGIIELTQTGTLIIARNLQGFRVWLMIAVLYLIVITLLTWLSNWVEKRIK</sequence>
<feature type="transmembrane region" description="Helical" evidence="7">
    <location>
        <begin position="325"/>
        <end position="343"/>
    </location>
</feature>
<dbReference type="AlphaFoldDB" id="A0A5M9EHF5"/>
<feature type="transmembrane region" description="Helical" evidence="7">
    <location>
        <begin position="454"/>
        <end position="474"/>
    </location>
</feature>
<organism evidence="10 11">
    <name type="scientific">Weissella paramesenteroides</name>
    <name type="common">Leuconostoc paramesenteroides</name>
    <dbReference type="NCBI Taxonomy" id="1249"/>
    <lineage>
        <taxon>Bacteria</taxon>
        <taxon>Bacillati</taxon>
        <taxon>Bacillota</taxon>
        <taxon>Bacilli</taxon>
        <taxon>Lactobacillales</taxon>
        <taxon>Lactobacillaceae</taxon>
        <taxon>Weissella</taxon>
    </lineage>
</organism>
<comment type="subcellular location">
    <subcellularLocation>
        <location evidence="1 7">Cell membrane</location>
        <topology evidence="1 7">Multi-pass membrane protein</topology>
    </subcellularLocation>
</comment>
<dbReference type="EMBL" id="JAANXN010000010">
    <property type="protein sequence ID" value="MDF8371542.1"/>
    <property type="molecule type" value="Genomic_DNA"/>
</dbReference>
<evidence type="ECO:0000256" key="8">
    <source>
        <dbReference type="SAM" id="SignalP"/>
    </source>
</evidence>
<evidence type="ECO:0000313" key="10">
    <source>
        <dbReference type="EMBL" id="MDF8371542.1"/>
    </source>
</evidence>
<dbReference type="GO" id="GO:0006865">
    <property type="term" value="P:amino acid transport"/>
    <property type="evidence" value="ECO:0007669"/>
    <property type="project" value="TreeGrafter"/>
</dbReference>
<evidence type="ECO:0000256" key="2">
    <source>
        <dbReference type="ARBA" id="ARBA00022448"/>
    </source>
</evidence>
<dbReference type="CDD" id="cd13619">
    <property type="entry name" value="PBP2_GlnP"/>
    <property type="match status" value="1"/>
</dbReference>
<evidence type="ECO:0000256" key="3">
    <source>
        <dbReference type="ARBA" id="ARBA00022475"/>
    </source>
</evidence>
<dbReference type="InterPro" id="IPR043429">
    <property type="entry name" value="ArtM/GltK/GlnP/TcyL/YhdX-like"/>
</dbReference>
<accession>A0A5M9EHF5</accession>
<dbReference type="GO" id="GO:0043190">
    <property type="term" value="C:ATP-binding cassette (ABC) transporter complex"/>
    <property type="evidence" value="ECO:0007669"/>
    <property type="project" value="InterPro"/>
</dbReference>
<dbReference type="RefSeq" id="WP_002828895.1">
    <property type="nucleotide sequence ID" value="NZ_CABKOP010000008.1"/>
</dbReference>
<dbReference type="SMART" id="SM00062">
    <property type="entry name" value="PBPb"/>
    <property type="match status" value="1"/>
</dbReference>
<name>A0A5M9EHF5_WEIPA</name>
<evidence type="ECO:0000256" key="7">
    <source>
        <dbReference type="RuleBase" id="RU363032"/>
    </source>
</evidence>
<dbReference type="InterPro" id="IPR010065">
    <property type="entry name" value="AA_ABC_transptr_permease_3TM"/>
</dbReference>
<dbReference type="Pfam" id="PF00528">
    <property type="entry name" value="BPD_transp_1"/>
    <property type="match status" value="1"/>
</dbReference>
<feature type="transmembrane region" description="Helical" evidence="7">
    <location>
        <begin position="292"/>
        <end position="313"/>
    </location>
</feature>
<evidence type="ECO:0000256" key="6">
    <source>
        <dbReference type="ARBA" id="ARBA00023136"/>
    </source>
</evidence>
<protein>
    <submittedName>
        <fullName evidence="10">ABC transporter permease subunit</fullName>
    </submittedName>
</protein>
<reference evidence="10 11" key="1">
    <citation type="submission" date="2020-03" db="EMBL/GenBank/DDBJ databases">
        <title>Comparative genomics of Weissella paramesenteroides.</title>
        <authorList>
            <person name="Kant R."/>
            <person name="Takala T."/>
            <person name="Saris P."/>
        </authorList>
    </citation>
    <scope>NUCLEOTIDE SEQUENCE [LARGE SCALE GENOMIC DNA]</scope>
    <source>
        <strain evidence="10 11">SJ27-4</strain>
    </source>
</reference>
<dbReference type="GO" id="GO:0015276">
    <property type="term" value="F:ligand-gated monoatomic ion channel activity"/>
    <property type="evidence" value="ECO:0007669"/>
    <property type="project" value="InterPro"/>
</dbReference>
<dbReference type="SMART" id="SM00079">
    <property type="entry name" value="PBPe"/>
    <property type="match status" value="1"/>
</dbReference>
<dbReference type="SUPFAM" id="SSF161098">
    <property type="entry name" value="MetI-like"/>
    <property type="match status" value="1"/>
</dbReference>
<feature type="chain" id="PRO_5044406585" evidence="8">
    <location>
        <begin position="28"/>
        <end position="483"/>
    </location>
</feature>
<dbReference type="InterPro" id="IPR000515">
    <property type="entry name" value="MetI-like"/>
</dbReference>
<dbReference type="PROSITE" id="PS50928">
    <property type="entry name" value="ABC_TM1"/>
    <property type="match status" value="1"/>
</dbReference>
<dbReference type="InterPro" id="IPR035906">
    <property type="entry name" value="MetI-like_sf"/>
</dbReference>
<comment type="caution">
    <text evidence="10">The sequence shown here is derived from an EMBL/GenBank/DDBJ whole genome shotgun (WGS) entry which is preliminary data.</text>
</comment>
<dbReference type="KEGG" id="wpa:CO680_05885"/>
<dbReference type="Pfam" id="PF00497">
    <property type="entry name" value="SBP_bac_3"/>
    <property type="match status" value="1"/>
</dbReference>
<keyword evidence="3" id="KW-1003">Cell membrane</keyword>
<gene>
    <name evidence="10" type="ORF">G9403_07795</name>
</gene>
<proteinExistence type="inferred from homology"/>
<evidence type="ECO:0000256" key="4">
    <source>
        <dbReference type="ARBA" id="ARBA00022692"/>
    </source>
</evidence>
<dbReference type="PANTHER" id="PTHR30614">
    <property type="entry name" value="MEMBRANE COMPONENT OF AMINO ACID ABC TRANSPORTER"/>
    <property type="match status" value="1"/>
</dbReference>
<feature type="signal peptide" evidence="8">
    <location>
        <begin position="1"/>
        <end position="27"/>
    </location>
</feature>
<evidence type="ECO:0000256" key="5">
    <source>
        <dbReference type="ARBA" id="ARBA00022989"/>
    </source>
</evidence>
<dbReference type="Gene3D" id="1.10.3720.10">
    <property type="entry name" value="MetI-like"/>
    <property type="match status" value="1"/>
</dbReference>
<dbReference type="InterPro" id="IPR001320">
    <property type="entry name" value="Iontro_rcpt_C"/>
</dbReference>
<dbReference type="NCBIfam" id="TIGR01726">
    <property type="entry name" value="HEQRo_perm_3TM"/>
    <property type="match status" value="1"/>
</dbReference>
<dbReference type="InterPro" id="IPR001638">
    <property type="entry name" value="Solute-binding_3/MltF_N"/>
</dbReference>
<keyword evidence="2 7" id="KW-0813">Transport</keyword>
<keyword evidence="8" id="KW-0732">Signal</keyword>
<dbReference type="SUPFAM" id="SSF53850">
    <property type="entry name" value="Periplasmic binding protein-like II"/>
    <property type="match status" value="1"/>
</dbReference>